<dbReference type="Pfam" id="PF02852">
    <property type="entry name" value="Pyr_redox_dim"/>
    <property type="match status" value="1"/>
</dbReference>
<dbReference type="SMART" id="SM00450">
    <property type="entry name" value="RHOD"/>
    <property type="match status" value="1"/>
</dbReference>
<dbReference type="AlphaFoldDB" id="A0A3P3XJB5"/>
<dbReference type="InterPro" id="IPR036188">
    <property type="entry name" value="FAD/NAD-bd_sf"/>
</dbReference>
<name>A0A3P3XJB5_9SPIR</name>
<dbReference type="SUPFAM" id="SSF52821">
    <property type="entry name" value="Rhodanese/Cell cycle control phosphatase"/>
    <property type="match status" value="1"/>
</dbReference>
<dbReference type="InterPro" id="IPR036868">
    <property type="entry name" value="TusA-like_sf"/>
</dbReference>
<dbReference type="PANTHER" id="PTHR43429:SF1">
    <property type="entry name" value="NAD(P)H SULFUR OXIDOREDUCTASE (COA-DEPENDENT)"/>
    <property type="match status" value="1"/>
</dbReference>
<accession>A0A3P3XJB5</accession>
<keyword evidence="6" id="KW-0676">Redox-active center</keyword>
<dbReference type="InterPro" id="IPR004099">
    <property type="entry name" value="Pyr_nucl-diS_OxRdtase_dimer"/>
</dbReference>
<comment type="similarity">
    <text evidence="2">Belongs to the class-III pyridine nucleotide-disulfide oxidoreductase family.</text>
</comment>
<evidence type="ECO:0000256" key="4">
    <source>
        <dbReference type="ARBA" id="ARBA00022827"/>
    </source>
</evidence>
<dbReference type="PRINTS" id="PR00368">
    <property type="entry name" value="FADPNR"/>
</dbReference>
<keyword evidence="4" id="KW-0274">FAD</keyword>
<dbReference type="InterPro" id="IPR001763">
    <property type="entry name" value="Rhodanese-like_dom"/>
</dbReference>
<dbReference type="Gene3D" id="3.50.50.60">
    <property type="entry name" value="FAD/NAD(P)-binding domain"/>
    <property type="match status" value="2"/>
</dbReference>
<dbReference type="SUPFAM" id="SSF55424">
    <property type="entry name" value="FAD/NAD-linked reductases, dimerisation (C-terminal) domain"/>
    <property type="match status" value="1"/>
</dbReference>
<dbReference type="EMBL" id="FWDM01000020">
    <property type="protein sequence ID" value="SLM12913.1"/>
    <property type="molecule type" value="Genomic_DNA"/>
</dbReference>
<dbReference type="InterPro" id="IPR027396">
    <property type="entry name" value="DsrEFH-like"/>
</dbReference>
<sequence>MARYVIVGGVAGGASTAARLRRMDERAEIVMFERGSHISYANCGLPYYAGETIKERERLFVMTPEKFKAWLNVDVRVRTEVEAIDRGAKSVRVRELDSGREYSLTYDALVLSPGSEPIRPPLPGIDDPRIFTLRSVSDIDQIKSFIDEHRPERTIVVGGGFIGLEMAENLHTRGSFVTIVEALDQVMNPLDFEMAAIVHQHLKQKNVELYLSSAVARFEKAGSRAVVVLADSTRLDADMVVLSIGVRPETAFAKQAGIETAPNGAILVNENLQTNDPSIYALGDAIAFPHPILGMAMPIPLAGPANKQARIVADNIVKGAGTRRWSGAIGTSIAKVFDITAAAAGVAEKLLKKNNIPCMSIITHGSSHASYYPGAQPLTIKTVFAPDGTLLGAQVVGYDGVDKRIDLIADYIRRKAKVTELGEIEHAYAPPFSSAKDPVNIAGMTAENVLTRLSRHAAWSEVAVLKGNGAYILDVRTEEEFQLGAIPGAVNIPLDNLRTRLSEVPRDRAVLVYCGVGLRGYLAERIMRQNGWTEVFNLSGGYKTWELASEPQSHKGVYKPGLAAIQSASAKGAQELLHTTFAEGSGMPESIAAKRQAIVQIDACGLQCPGPIMRLKTEIDRLPEGGRVVISATDPGFVRDAASWCNVTGNLLISMEESKGVYTAMIEKAVKQSAMAAATGMAASQGGAPIVQYSPKGASIIVFSNDFDRALASFVLANGAAAAGKDVTMFFTFWGLSVIRKPDAPRVAKDFMGKMFGMMLPKHAGVLSLSKMNFGGLGQLMMKARMKAKRVDMLESMIAQARQAGVRLVACQMSMDIMGVKREELMEGVEIGGVATYMDAASQSGVNLFI</sequence>
<evidence type="ECO:0000313" key="8">
    <source>
        <dbReference type="EMBL" id="SLM12913.1"/>
    </source>
</evidence>
<dbReference type="SUPFAM" id="SSF51905">
    <property type="entry name" value="FAD/NAD(P)-binding domain"/>
    <property type="match status" value="1"/>
</dbReference>
<dbReference type="InterPro" id="IPR032836">
    <property type="entry name" value="DsrE2-like"/>
</dbReference>
<dbReference type="Gene3D" id="3.40.1260.10">
    <property type="entry name" value="DsrEFH-like"/>
    <property type="match status" value="1"/>
</dbReference>
<evidence type="ECO:0000259" key="7">
    <source>
        <dbReference type="PROSITE" id="PS50206"/>
    </source>
</evidence>
<dbReference type="EC" id="1.8.1.14" evidence="8"/>
<feature type="domain" description="Rhodanese" evidence="7">
    <location>
        <begin position="466"/>
        <end position="554"/>
    </location>
</feature>
<organism evidence="8">
    <name type="scientific">uncultured spirochete</name>
    <dbReference type="NCBI Taxonomy" id="156406"/>
    <lineage>
        <taxon>Bacteria</taxon>
        <taxon>Pseudomonadati</taxon>
        <taxon>Spirochaetota</taxon>
        <taxon>Spirochaetia</taxon>
        <taxon>Spirochaetales</taxon>
        <taxon>environmental samples</taxon>
    </lineage>
</organism>
<dbReference type="Pfam" id="PF13686">
    <property type="entry name" value="DrsE_2"/>
    <property type="match status" value="1"/>
</dbReference>
<keyword evidence="3" id="KW-0285">Flavoprotein</keyword>
<dbReference type="InterPro" id="IPR001455">
    <property type="entry name" value="TusA-like"/>
</dbReference>
<reference evidence="8" key="1">
    <citation type="submission" date="2017-02" db="EMBL/GenBank/DDBJ databases">
        <authorList>
            <person name="Regsiter A."/>
            <person name="William W."/>
        </authorList>
    </citation>
    <scope>NUCLEOTIDE SEQUENCE</scope>
    <source>
        <strain evidence="8">Bib</strain>
    </source>
</reference>
<dbReference type="GO" id="GO:0050451">
    <property type="term" value="F:CoA-disulfide reductase (NADPH) activity"/>
    <property type="evidence" value="ECO:0007669"/>
    <property type="project" value="UniProtKB-EC"/>
</dbReference>
<keyword evidence="5 8" id="KW-0560">Oxidoreductase</keyword>
<dbReference type="InterPro" id="IPR036873">
    <property type="entry name" value="Rhodanese-like_dom_sf"/>
</dbReference>
<dbReference type="Pfam" id="PF00581">
    <property type="entry name" value="Rhodanese"/>
    <property type="match status" value="1"/>
</dbReference>
<dbReference type="PRINTS" id="PR00411">
    <property type="entry name" value="PNDRDTASEI"/>
</dbReference>
<dbReference type="InterPro" id="IPR050260">
    <property type="entry name" value="FAD-bd_OxRdtase"/>
</dbReference>
<dbReference type="Gene3D" id="3.30.110.40">
    <property type="entry name" value="TusA-like domain"/>
    <property type="match status" value="1"/>
</dbReference>
<evidence type="ECO:0000256" key="6">
    <source>
        <dbReference type="ARBA" id="ARBA00023284"/>
    </source>
</evidence>
<evidence type="ECO:0000256" key="3">
    <source>
        <dbReference type="ARBA" id="ARBA00022630"/>
    </source>
</evidence>
<gene>
    <name evidence="8" type="ORF">SPIROBIBN47_270009</name>
</gene>
<dbReference type="Pfam" id="PF01206">
    <property type="entry name" value="TusA"/>
    <property type="match status" value="1"/>
</dbReference>
<evidence type="ECO:0000256" key="5">
    <source>
        <dbReference type="ARBA" id="ARBA00023002"/>
    </source>
</evidence>
<dbReference type="PROSITE" id="PS50206">
    <property type="entry name" value="RHODANESE_3"/>
    <property type="match status" value="1"/>
</dbReference>
<proteinExistence type="inferred from homology"/>
<dbReference type="PROSITE" id="PS01148">
    <property type="entry name" value="UPF0033"/>
    <property type="match status" value="1"/>
</dbReference>
<evidence type="ECO:0000256" key="1">
    <source>
        <dbReference type="ARBA" id="ARBA00001974"/>
    </source>
</evidence>
<comment type="cofactor">
    <cofactor evidence="1">
        <name>FAD</name>
        <dbReference type="ChEBI" id="CHEBI:57692"/>
    </cofactor>
</comment>
<dbReference type="SUPFAM" id="SSF75169">
    <property type="entry name" value="DsrEFH-like"/>
    <property type="match status" value="1"/>
</dbReference>
<dbReference type="PANTHER" id="PTHR43429">
    <property type="entry name" value="PYRIDINE NUCLEOTIDE-DISULFIDE OXIDOREDUCTASE DOMAIN-CONTAINING"/>
    <property type="match status" value="1"/>
</dbReference>
<dbReference type="Gene3D" id="3.40.250.10">
    <property type="entry name" value="Rhodanese-like domain"/>
    <property type="match status" value="1"/>
</dbReference>
<evidence type="ECO:0000256" key="2">
    <source>
        <dbReference type="ARBA" id="ARBA00009130"/>
    </source>
</evidence>
<dbReference type="InterPro" id="IPR016156">
    <property type="entry name" value="FAD/NAD-linked_Rdtase_dimer_sf"/>
</dbReference>
<dbReference type="Pfam" id="PF07992">
    <property type="entry name" value="Pyr_redox_2"/>
    <property type="match status" value="1"/>
</dbReference>
<protein>
    <submittedName>
        <fullName evidence="8">CoA-disulfide reductase</fullName>
        <ecNumber evidence="8">1.8.1.14</ecNumber>
    </submittedName>
</protein>
<dbReference type="SUPFAM" id="SSF64307">
    <property type="entry name" value="SirA-like"/>
    <property type="match status" value="1"/>
</dbReference>
<dbReference type="InterPro" id="IPR023753">
    <property type="entry name" value="FAD/NAD-binding_dom"/>
</dbReference>